<keyword evidence="3" id="KW-1185">Reference proteome</keyword>
<evidence type="ECO:0000256" key="1">
    <source>
        <dbReference type="SAM" id="MobiDB-lite"/>
    </source>
</evidence>
<name>A0A913XJN6_EXADI</name>
<evidence type="ECO:0000313" key="2">
    <source>
        <dbReference type="EnsemblMetazoa" id="XP_020905861.2"/>
    </source>
</evidence>
<dbReference type="SUPFAM" id="SSF56436">
    <property type="entry name" value="C-type lectin-like"/>
    <property type="match status" value="1"/>
</dbReference>
<feature type="compositionally biased region" description="Low complexity" evidence="1">
    <location>
        <begin position="155"/>
        <end position="166"/>
    </location>
</feature>
<dbReference type="GeneID" id="110244044"/>
<organism evidence="2 3">
    <name type="scientific">Exaiptasia diaphana</name>
    <name type="common">Tropical sea anemone</name>
    <name type="synonym">Aiptasia pulchella</name>
    <dbReference type="NCBI Taxonomy" id="2652724"/>
    <lineage>
        <taxon>Eukaryota</taxon>
        <taxon>Metazoa</taxon>
        <taxon>Cnidaria</taxon>
        <taxon>Anthozoa</taxon>
        <taxon>Hexacorallia</taxon>
        <taxon>Actiniaria</taxon>
        <taxon>Aiptasiidae</taxon>
        <taxon>Exaiptasia</taxon>
    </lineage>
</organism>
<feature type="compositionally biased region" description="Polar residues" evidence="1">
    <location>
        <begin position="134"/>
        <end position="143"/>
    </location>
</feature>
<feature type="compositionally biased region" description="Low complexity" evidence="1">
    <location>
        <begin position="123"/>
        <end position="133"/>
    </location>
</feature>
<feature type="region of interest" description="Disordered" evidence="1">
    <location>
        <begin position="123"/>
        <end position="180"/>
    </location>
</feature>
<dbReference type="EnsemblMetazoa" id="XM_021050202.2">
    <property type="protein sequence ID" value="XP_020905861.2"/>
    <property type="gene ID" value="LOC110244044"/>
</dbReference>
<protein>
    <submittedName>
        <fullName evidence="2">Uncharacterized protein</fullName>
    </submittedName>
</protein>
<dbReference type="RefSeq" id="XP_020905861.2">
    <property type="nucleotide sequence ID" value="XM_021050202.2"/>
</dbReference>
<dbReference type="InterPro" id="IPR016186">
    <property type="entry name" value="C-type_lectin-like/link_sf"/>
</dbReference>
<reference evidence="2" key="1">
    <citation type="submission" date="2022-11" db="UniProtKB">
        <authorList>
            <consortium name="EnsemblMetazoa"/>
        </authorList>
    </citation>
    <scope>IDENTIFICATION</scope>
</reference>
<dbReference type="Gene3D" id="3.10.100.10">
    <property type="entry name" value="Mannose-Binding Protein A, subunit A"/>
    <property type="match status" value="1"/>
</dbReference>
<dbReference type="KEGG" id="epa:110244044"/>
<proteinExistence type="predicted"/>
<evidence type="ECO:0000313" key="3">
    <source>
        <dbReference type="Proteomes" id="UP000887567"/>
    </source>
</evidence>
<dbReference type="Proteomes" id="UP000887567">
    <property type="component" value="Unplaced"/>
</dbReference>
<dbReference type="InterPro" id="IPR016187">
    <property type="entry name" value="CTDL_fold"/>
</dbReference>
<dbReference type="AlphaFoldDB" id="A0A913XJN6"/>
<accession>A0A913XJN6</accession>
<sequence>MLYNSMENKSEKYWVGIKYWKRLRQSKDIFKWDNGRRVSDEESKELQKIMDRSSVSVILIYPYCIAITREDELKPMHCSKELSYVCQTDANATTSPPSVAITTSFSTESAATTTSLTTASTAKVTSKPTSSATEVTSKPASSITKKKPEISEASTTTPTKENTPTTAISTKPSAITPRPLTGTDEKVECLIRIITIIEKMIMVEGM</sequence>